<name>A0A914D710_9BILA</name>
<proteinExistence type="predicted"/>
<protein>
    <submittedName>
        <fullName evidence="2">Uncharacterized protein</fullName>
    </submittedName>
</protein>
<organism evidence="1 2">
    <name type="scientific">Acrobeloides nanus</name>
    <dbReference type="NCBI Taxonomy" id="290746"/>
    <lineage>
        <taxon>Eukaryota</taxon>
        <taxon>Metazoa</taxon>
        <taxon>Ecdysozoa</taxon>
        <taxon>Nematoda</taxon>
        <taxon>Chromadorea</taxon>
        <taxon>Rhabditida</taxon>
        <taxon>Tylenchina</taxon>
        <taxon>Cephalobomorpha</taxon>
        <taxon>Cephaloboidea</taxon>
        <taxon>Cephalobidae</taxon>
        <taxon>Acrobeloides</taxon>
    </lineage>
</organism>
<sequence length="242" mass="27648">MLSEDVFVRALYTTRENERIFLASDSMIQNFLKNGLMDARSIRNAHKIVDEIANLQNKTKQREKINELIQNVDFDFNERSCSALLDTTFNITDYLVTTIVFMSKMFRVKKTGLPAMHILCIMLSKKRQRSDFLWMASELDRLLGDTSRKARALISDGDTALDGIESSQVFSSPCVRITCGKHLEENAKTHIGENFSILNDIFGTTDRFGTHTSGIVDAMTLDEFEKRVSTCSKNWPLDVIEW</sequence>
<dbReference type="AlphaFoldDB" id="A0A914D710"/>
<evidence type="ECO:0000313" key="1">
    <source>
        <dbReference type="Proteomes" id="UP000887540"/>
    </source>
</evidence>
<accession>A0A914D710</accession>
<keyword evidence="1" id="KW-1185">Reference proteome</keyword>
<dbReference type="WBParaSite" id="ACRNAN_scaffold20333.g20702.t1">
    <property type="protein sequence ID" value="ACRNAN_scaffold20333.g20702.t1"/>
    <property type="gene ID" value="ACRNAN_scaffold20333.g20702"/>
</dbReference>
<evidence type="ECO:0000313" key="2">
    <source>
        <dbReference type="WBParaSite" id="ACRNAN_scaffold20333.g20702.t1"/>
    </source>
</evidence>
<dbReference type="Proteomes" id="UP000887540">
    <property type="component" value="Unplaced"/>
</dbReference>
<reference evidence="2" key="1">
    <citation type="submission" date="2022-11" db="UniProtKB">
        <authorList>
            <consortium name="WormBaseParasite"/>
        </authorList>
    </citation>
    <scope>IDENTIFICATION</scope>
</reference>